<keyword evidence="5" id="KW-0413">Isomerase</keyword>
<dbReference type="EC" id="5.6.2.4" evidence="7"/>
<feature type="domain" description="UvrD-like helicase ATP-binding" evidence="10">
    <location>
        <begin position="4"/>
        <end position="248"/>
    </location>
</feature>
<dbReference type="InterPro" id="IPR014016">
    <property type="entry name" value="UvrD-like_ATP-bd"/>
</dbReference>
<dbReference type="PANTHER" id="PTHR11070:SF67">
    <property type="entry name" value="DNA 3'-5' HELICASE"/>
    <property type="match status" value="1"/>
</dbReference>
<evidence type="ECO:0000256" key="4">
    <source>
        <dbReference type="ARBA" id="ARBA00022840"/>
    </source>
</evidence>
<dbReference type="InterPro" id="IPR014017">
    <property type="entry name" value="DNA_helicase_UvrD-like_C"/>
</dbReference>
<keyword evidence="4 9" id="KW-0067">ATP-binding</keyword>
<dbReference type="InterPro" id="IPR000212">
    <property type="entry name" value="DNA_helicase_UvrD/REP"/>
</dbReference>
<dbReference type="PROSITE" id="PS51198">
    <property type="entry name" value="UVRD_HELICASE_ATP_BIND"/>
    <property type="match status" value="1"/>
</dbReference>
<evidence type="ECO:0000256" key="6">
    <source>
        <dbReference type="ARBA" id="ARBA00034617"/>
    </source>
</evidence>
<dbReference type="GO" id="GO:0003678">
    <property type="term" value="F:DNA helicase activity"/>
    <property type="evidence" value="ECO:0007669"/>
    <property type="project" value="UniProtKB-EC"/>
</dbReference>
<evidence type="ECO:0000256" key="5">
    <source>
        <dbReference type="ARBA" id="ARBA00023235"/>
    </source>
</evidence>
<evidence type="ECO:0000256" key="3">
    <source>
        <dbReference type="ARBA" id="ARBA00022806"/>
    </source>
</evidence>
<evidence type="ECO:0000259" key="10">
    <source>
        <dbReference type="PROSITE" id="PS51198"/>
    </source>
</evidence>
<comment type="catalytic activity">
    <reaction evidence="6">
        <text>Couples ATP hydrolysis with the unwinding of duplex DNA by translocating in the 3'-5' direction.</text>
        <dbReference type="EC" id="5.6.2.4"/>
    </reaction>
</comment>
<evidence type="ECO:0000313" key="12">
    <source>
        <dbReference type="Proteomes" id="UP000838160"/>
    </source>
</evidence>
<comment type="caution">
    <text evidence="11">The sequence shown here is derived from an EMBL/GenBank/DDBJ whole genome shotgun (WGS) entry which is preliminary data.</text>
</comment>
<keyword evidence="2 9" id="KW-0378">Hydrolase</keyword>
<dbReference type="Pfam" id="PF13361">
    <property type="entry name" value="UvrD_C"/>
    <property type="match status" value="1"/>
</dbReference>
<comment type="catalytic activity">
    <reaction evidence="8">
        <text>ATP + H2O = ADP + phosphate + H(+)</text>
        <dbReference type="Rhea" id="RHEA:13065"/>
        <dbReference type="ChEBI" id="CHEBI:15377"/>
        <dbReference type="ChEBI" id="CHEBI:15378"/>
        <dbReference type="ChEBI" id="CHEBI:30616"/>
        <dbReference type="ChEBI" id="CHEBI:43474"/>
        <dbReference type="ChEBI" id="CHEBI:456216"/>
        <dbReference type="EC" id="5.6.2.4"/>
    </reaction>
</comment>
<evidence type="ECO:0000256" key="8">
    <source>
        <dbReference type="ARBA" id="ARBA00048988"/>
    </source>
</evidence>
<dbReference type="SUPFAM" id="SSF52540">
    <property type="entry name" value="P-loop containing nucleoside triphosphate hydrolases"/>
    <property type="match status" value="1"/>
</dbReference>
<evidence type="ECO:0000256" key="1">
    <source>
        <dbReference type="ARBA" id="ARBA00022741"/>
    </source>
</evidence>
<reference evidence="11" key="1">
    <citation type="submission" date="2021-12" db="EMBL/GenBank/DDBJ databases">
        <authorList>
            <person name="Rodrigo-Torres L."/>
            <person name="Arahal R. D."/>
            <person name="Lucena T."/>
        </authorList>
    </citation>
    <scope>NUCLEOTIDE SEQUENCE</scope>
    <source>
        <strain evidence="11">CECT 8226</strain>
    </source>
</reference>
<organism evidence="11 12">
    <name type="scientific">Vibrio hippocampi</name>
    <dbReference type="NCBI Taxonomy" id="654686"/>
    <lineage>
        <taxon>Bacteria</taxon>
        <taxon>Pseudomonadati</taxon>
        <taxon>Pseudomonadota</taxon>
        <taxon>Gammaproteobacteria</taxon>
        <taxon>Vibrionales</taxon>
        <taxon>Vibrionaceae</taxon>
        <taxon>Vibrio</taxon>
    </lineage>
</organism>
<evidence type="ECO:0000256" key="7">
    <source>
        <dbReference type="ARBA" id="ARBA00034808"/>
    </source>
</evidence>
<evidence type="ECO:0000313" key="11">
    <source>
        <dbReference type="EMBL" id="CAH0529763.1"/>
    </source>
</evidence>
<evidence type="ECO:0000256" key="2">
    <source>
        <dbReference type="ARBA" id="ARBA00022801"/>
    </source>
</evidence>
<dbReference type="Proteomes" id="UP000838160">
    <property type="component" value="Unassembled WGS sequence"/>
</dbReference>
<dbReference type="Gene3D" id="3.40.50.300">
    <property type="entry name" value="P-loop containing nucleotide triphosphate hydrolases"/>
    <property type="match status" value="2"/>
</dbReference>
<dbReference type="PANTHER" id="PTHR11070">
    <property type="entry name" value="UVRD / RECB / PCRA DNA HELICASE FAMILY MEMBER"/>
    <property type="match status" value="1"/>
</dbReference>
<keyword evidence="3 9" id="KW-0347">Helicase</keyword>
<dbReference type="CDD" id="cd17932">
    <property type="entry name" value="DEXQc_UvrD"/>
    <property type="match status" value="1"/>
</dbReference>
<dbReference type="InterPro" id="IPR027417">
    <property type="entry name" value="P-loop_NTPase"/>
</dbReference>
<keyword evidence="1 9" id="KW-0547">Nucleotide-binding</keyword>
<sequence length="549" mass="62001">MTILKLTEQQKNAVDYQDGSAVITACPGSGKTTVVKEKVRALTPMLPSYKGVIGISFTNKASTELRQKCEANGHDTKASFFGTIDSFCFSELIAPFLERLWGGQVAGCEIVKKLTEDHLSQLSQNYQAPTLEDVMNDGGFNSLYEQNVLWMSSFSGLALFVLKNSEGARRYIKARYTHVFVDEYQDSSLAQHELFLELVELGLVGIAVGDNDQSIYGFRGGDPKLLEELTREGSGFKHFEIDLNHRSHPSIVNYASRLKRPTCNLVEHEEGDLRVVRLVMEGWLPTCASTVSDLISEWIAGKKFKVEKASDIAILAKTERILKLVSENLEVPNRLYVDDKLNAIGTTASDFLTALIEYKYGKIVSAQEICDKFARNSSPNIRRKSSYAREQVRMLKQEEDHTRLVTIASELITLFDLEVKSGELEVFAEILLDDLALKSYKPINREEVQIMTLHKSKGLEFKVVLHFGLEEWNFPYRRYTGDWNDPPQYPDLQQEMNLHYVGITRAEELCVLCQSELRENSRGELKTSAPSYFLSLVQLNGLFINSLPS</sequence>
<dbReference type="Pfam" id="PF00580">
    <property type="entry name" value="UvrD-helicase"/>
    <property type="match status" value="2"/>
</dbReference>
<accession>A0ABN8DP84</accession>
<feature type="binding site" evidence="9">
    <location>
        <begin position="25"/>
        <end position="32"/>
    </location>
    <ligand>
        <name>ATP</name>
        <dbReference type="ChEBI" id="CHEBI:30616"/>
    </ligand>
</feature>
<name>A0ABN8DP84_9VIBR</name>
<dbReference type="GO" id="GO:0016787">
    <property type="term" value="F:hydrolase activity"/>
    <property type="evidence" value="ECO:0007669"/>
    <property type="project" value="UniProtKB-KW"/>
</dbReference>
<evidence type="ECO:0000256" key="9">
    <source>
        <dbReference type="PROSITE-ProRule" id="PRU00560"/>
    </source>
</evidence>
<dbReference type="EMBL" id="CAKLCM010000003">
    <property type="protein sequence ID" value="CAH0529763.1"/>
    <property type="molecule type" value="Genomic_DNA"/>
</dbReference>
<proteinExistence type="predicted"/>
<keyword evidence="12" id="KW-1185">Reference proteome</keyword>
<dbReference type="RefSeq" id="WP_176289542.1">
    <property type="nucleotide sequence ID" value="NZ_CAKLCM010000003.1"/>
</dbReference>
<gene>
    <name evidence="11" type="primary">rep_2</name>
    <name evidence="11" type="ORF">VHP8226_03519</name>
</gene>
<protein>
    <recommendedName>
        <fullName evidence="7">DNA 3'-5' helicase</fullName>
        <ecNumber evidence="7">5.6.2.4</ecNumber>
    </recommendedName>
</protein>
<dbReference type="Gene3D" id="1.10.486.10">
    <property type="entry name" value="PCRA, domain 4"/>
    <property type="match status" value="1"/>
</dbReference>